<evidence type="ECO:0000259" key="2">
    <source>
        <dbReference type="SMART" id="SM00226"/>
    </source>
</evidence>
<dbReference type="eggNOG" id="COG0394">
    <property type="taxonomic scope" value="Bacteria"/>
</dbReference>
<dbReference type="Gene3D" id="3.40.50.2300">
    <property type="match status" value="1"/>
</dbReference>
<feature type="domain" description="Phosphotyrosine protein phosphatase I" evidence="2">
    <location>
        <begin position="4"/>
        <end position="130"/>
    </location>
</feature>
<dbReference type="PATRIC" id="fig|1111454.3.peg.1836"/>
<dbReference type="PANTHER" id="PTHR43428">
    <property type="entry name" value="ARSENATE REDUCTASE"/>
    <property type="match status" value="1"/>
</dbReference>
<keyword evidence="4" id="KW-1185">Reference proteome</keyword>
<accession>U7UFZ4</accession>
<dbReference type="OrthoDB" id="9784339at2"/>
<dbReference type="STRING" id="1111454.HMPREF1250_1156"/>
<proteinExistence type="predicted"/>
<dbReference type="Pfam" id="PF01451">
    <property type="entry name" value="LMWPc"/>
    <property type="match status" value="1"/>
</dbReference>
<name>U7UFZ4_9FIRM</name>
<reference evidence="3 4" key="1">
    <citation type="submission" date="2013-09" db="EMBL/GenBank/DDBJ databases">
        <authorList>
            <person name="Durkin A.S."/>
            <person name="Haft D.R."/>
            <person name="McCorrison J."/>
            <person name="Torralba M."/>
            <person name="Gillis M."/>
            <person name="Haft D.H."/>
            <person name="Methe B."/>
            <person name="Sutton G."/>
            <person name="Nelson K.E."/>
        </authorList>
    </citation>
    <scope>NUCLEOTIDE SEQUENCE [LARGE SCALE GENOMIC DNA]</scope>
    <source>
        <strain evidence="3 4">BV3C16-1</strain>
    </source>
</reference>
<sequence length="139" mass="15301">MSKPRIAFICIRNSCRSQIAEAFGHTLAGDVFTSCSAGTEIATELDRGAVRIMKNVYGIDMAAAGQKNKTLDQLPPLDGLITMGCGVQCPVHPAKWKRNWDLVDPVGKSDALYLAVIQEIKERVMALKMEMERRGKDGY</sequence>
<dbReference type="EMBL" id="AWXA01000051">
    <property type="protein sequence ID" value="ERT57794.1"/>
    <property type="molecule type" value="Genomic_DNA"/>
</dbReference>
<dbReference type="InterPro" id="IPR036196">
    <property type="entry name" value="Ptyr_pPase_sf"/>
</dbReference>
<dbReference type="SMART" id="SM00226">
    <property type="entry name" value="LMWPc"/>
    <property type="match status" value="1"/>
</dbReference>
<evidence type="ECO:0000313" key="4">
    <source>
        <dbReference type="Proteomes" id="UP000017090"/>
    </source>
</evidence>
<keyword evidence="1" id="KW-0059">Arsenical resistance</keyword>
<dbReference type="AlphaFoldDB" id="U7UFZ4"/>
<comment type="caution">
    <text evidence="3">The sequence shown here is derived from an EMBL/GenBank/DDBJ whole genome shotgun (WGS) entry which is preliminary data.</text>
</comment>
<dbReference type="SUPFAM" id="SSF52788">
    <property type="entry name" value="Phosphotyrosine protein phosphatases I"/>
    <property type="match status" value="1"/>
</dbReference>
<protein>
    <submittedName>
        <fullName evidence="3">Low molecular weight phosphotyrosine protein phosphatase</fullName>
    </submittedName>
</protein>
<gene>
    <name evidence="3" type="ORF">HMPREF1250_1156</name>
</gene>
<dbReference type="Proteomes" id="UP000017090">
    <property type="component" value="Unassembled WGS sequence"/>
</dbReference>
<organism evidence="3 4">
    <name type="scientific">Megasphaera vaginalis</name>
    <name type="common">ex Srinivasan et al. 2021</name>
    <dbReference type="NCBI Taxonomy" id="1111454"/>
    <lineage>
        <taxon>Bacteria</taxon>
        <taxon>Bacillati</taxon>
        <taxon>Bacillota</taxon>
        <taxon>Negativicutes</taxon>
        <taxon>Veillonellales</taxon>
        <taxon>Veillonellaceae</taxon>
        <taxon>Megasphaera</taxon>
    </lineage>
</organism>
<evidence type="ECO:0000313" key="3">
    <source>
        <dbReference type="EMBL" id="ERT57794.1"/>
    </source>
</evidence>
<evidence type="ECO:0000256" key="1">
    <source>
        <dbReference type="ARBA" id="ARBA00022849"/>
    </source>
</evidence>
<dbReference type="RefSeq" id="WP_023054298.1">
    <property type="nucleotide sequence ID" value="NZ_AWXA01000051.1"/>
</dbReference>
<dbReference type="InterPro" id="IPR023485">
    <property type="entry name" value="Ptyr_pPase"/>
</dbReference>
<dbReference type="GO" id="GO:0046685">
    <property type="term" value="P:response to arsenic-containing substance"/>
    <property type="evidence" value="ECO:0007669"/>
    <property type="project" value="UniProtKB-KW"/>
</dbReference>
<dbReference type="PANTHER" id="PTHR43428:SF1">
    <property type="entry name" value="ARSENATE REDUCTASE"/>
    <property type="match status" value="1"/>
</dbReference>